<proteinExistence type="predicted"/>
<dbReference type="Proteomes" id="UP001243420">
    <property type="component" value="Chromosome"/>
</dbReference>
<dbReference type="InterPro" id="IPR008929">
    <property type="entry name" value="Chondroitin_lyas"/>
</dbReference>
<keyword evidence="4" id="KW-1185">Reference proteome</keyword>
<evidence type="ECO:0000256" key="1">
    <source>
        <dbReference type="ARBA" id="ARBA00004196"/>
    </source>
</evidence>
<organism evidence="3 4">
    <name type="scientific">Jannaschia ovalis</name>
    <dbReference type="NCBI Taxonomy" id="3038773"/>
    <lineage>
        <taxon>Bacteria</taxon>
        <taxon>Pseudomonadati</taxon>
        <taxon>Pseudomonadota</taxon>
        <taxon>Alphaproteobacteria</taxon>
        <taxon>Rhodobacterales</taxon>
        <taxon>Roseobacteraceae</taxon>
        <taxon>Jannaschia</taxon>
    </lineage>
</organism>
<accession>A0ABY8LER8</accession>
<dbReference type="InterPro" id="IPR012480">
    <property type="entry name" value="Hepar_II_III_C"/>
</dbReference>
<dbReference type="Pfam" id="PF07940">
    <property type="entry name" value="Hepar_II_III_C"/>
    <property type="match status" value="1"/>
</dbReference>
<dbReference type="RefSeq" id="WP_279966774.1">
    <property type="nucleotide sequence ID" value="NZ_CP122537.1"/>
</dbReference>
<dbReference type="Gene3D" id="1.50.10.100">
    <property type="entry name" value="Chondroitin AC/alginate lyase"/>
    <property type="match status" value="1"/>
</dbReference>
<evidence type="ECO:0000259" key="2">
    <source>
        <dbReference type="Pfam" id="PF07940"/>
    </source>
</evidence>
<sequence length="574" mass="61022">MGSQDRLRDRWKTRLRVARARPPRGQRALVWQPEPRGAGSARRGQQILSGTWHLAGQLVEARDASPWALDAPSTPFEMQLHGQGWLDDVMALGTADATGAVRAWVLDWVRRYGAGRGPGWTPALAGRRLLRWISHAPLLLQGMPARDQAALFDAMYRHAVLLRRDWGTAPAGLPRMEALIGLLYAGLTLEGLGDLGPRATAALAAAMAEDVSADGGIASRNPEALLEVATLLGWAIGALAATGEAPEALGAAQARIVPTLRALRHADGGLARFHGGGRGLPGRLDRVLVESGVRGRNESGLAMGYVPVSHGRTTVVIDATPPPAGLVSGSAHASTLAFEMTSGAGPVIVNCGPGGAFGPDWHRAGRATASHSTLAIEGWSSSRIGPILIHDGRRIAPLVQTPARVQWQRSGSRSATTVVLSQDGYVGSHGLTHLRRLVLSADGRKLEGEDALRAVSARDKERFEDAQSEAKLQGIPFQLRFHLHPDTLAEIDMGGRAVSLTLGSGEVWVFRPGGAGRLSLEPSVHLEPGRLKPRAAQQVVLSDRVVKYAATIDWSLTRAQEATDLPPTPAEGLF</sequence>
<evidence type="ECO:0000313" key="4">
    <source>
        <dbReference type="Proteomes" id="UP001243420"/>
    </source>
</evidence>
<name>A0ABY8LER8_9RHOB</name>
<gene>
    <name evidence="3" type="ORF">P8627_05995</name>
</gene>
<reference evidence="3 4" key="1">
    <citation type="submission" date="2023-04" db="EMBL/GenBank/DDBJ databases">
        <title>Jannaschia ovalis sp. nov., a marine bacterium isolated from sea tidal flat.</title>
        <authorList>
            <person name="Kwon D.Y."/>
            <person name="Kim J.-J."/>
        </authorList>
    </citation>
    <scope>NUCLEOTIDE SEQUENCE [LARGE SCALE GENOMIC DNA]</scope>
    <source>
        <strain evidence="3 4">GRR-S6-38</strain>
    </source>
</reference>
<dbReference type="Gene3D" id="2.70.98.70">
    <property type="match status" value="1"/>
</dbReference>
<protein>
    <submittedName>
        <fullName evidence="3">Heparinase II/III family protein</fullName>
    </submittedName>
</protein>
<comment type="subcellular location">
    <subcellularLocation>
        <location evidence="1">Cell envelope</location>
    </subcellularLocation>
</comment>
<evidence type="ECO:0000313" key="3">
    <source>
        <dbReference type="EMBL" id="WGH79811.1"/>
    </source>
</evidence>
<feature type="domain" description="Heparinase II/III-like C-terminal" evidence="2">
    <location>
        <begin position="298"/>
        <end position="555"/>
    </location>
</feature>
<dbReference type="EMBL" id="CP122537">
    <property type="protein sequence ID" value="WGH79811.1"/>
    <property type="molecule type" value="Genomic_DNA"/>
</dbReference>